<accession>C0P349</accession>
<dbReference type="GeneID" id="100381951"/>
<dbReference type="EMBL" id="BT062718">
    <property type="protein sequence ID" value="ACN27415.1"/>
    <property type="molecule type" value="mRNA"/>
</dbReference>
<feature type="compositionally biased region" description="Low complexity" evidence="1">
    <location>
        <begin position="40"/>
        <end position="74"/>
    </location>
</feature>
<dbReference type="RefSeq" id="NP_001168195.1">
    <property type="nucleotide sequence ID" value="NM_001174724.1"/>
</dbReference>
<dbReference type="KEGG" id="zma:100381951"/>
<sequence>MRGGPATAIPTDCAGLPAHQRRTPPPLMRWPGTSLPAPPTAGTRRPPTSRAPDPSLHGPTLLPALGAPDLALPASVARARSQGTPPTPRASGMGRCRHRAIHAGAHPAEG</sequence>
<proteinExistence type="evidence at transcript level"/>
<reference evidence="2" key="1">
    <citation type="journal article" date="2009" name="PLoS Genet.">
        <title>Sequencing, mapping, and analysis of 27,455 maize full-length cDNAs.</title>
        <authorList>
            <person name="Soderlund C."/>
            <person name="Descour A."/>
            <person name="Kudrna D."/>
            <person name="Bomhoff M."/>
            <person name="Boyd L."/>
            <person name="Currie J."/>
            <person name="Angelova A."/>
            <person name="Collura K."/>
            <person name="Wissotski M."/>
            <person name="Ashley E."/>
            <person name="Morrow D."/>
            <person name="Fernandes J."/>
            <person name="Walbot V."/>
            <person name="Yu Y."/>
        </authorList>
    </citation>
    <scope>NUCLEOTIDE SEQUENCE</scope>
    <source>
        <strain evidence="2">B73</strain>
    </source>
</reference>
<dbReference type="AlphaFoldDB" id="C0P349"/>
<name>C0P349_MAIZE</name>
<protein>
    <submittedName>
        <fullName evidence="2">Uncharacterized protein</fullName>
    </submittedName>
</protein>
<dbReference type="HOGENOM" id="CLU_2174652_0_0_1"/>
<evidence type="ECO:0000313" key="2">
    <source>
        <dbReference type="EMBL" id="ACN27415.1"/>
    </source>
</evidence>
<feature type="region of interest" description="Disordered" evidence="1">
    <location>
        <begin position="1"/>
        <end position="96"/>
    </location>
</feature>
<reference evidence="2" key="2">
    <citation type="submission" date="2012-06" db="EMBL/GenBank/DDBJ databases">
        <authorList>
            <person name="Yu Y."/>
            <person name="Currie J."/>
            <person name="Lomeli R."/>
            <person name="Angelova A."/>
            <person name="Collura K."/>
            <person name="Wissotski M."/>
            <person name="Campos D."/>
            <person name="Kudrna D."/>
            <person name="Golser W."/>
            <person name="Ashely E."/>
            <person name="Descour A."/>
            <person name="Fernandes J."/>
            <person name="Soderlund C."/>
            <person name="Walbot V."/>
        </authorList>
    </citation>
    <scope>NUCLEOTIDE SEQUENCE</scope>
    <source>
        <strain evidence="2">B73</strain>
    </source>
</reference>
<evidence type="ECO:0000256" key="1">
    <source>
        <dbReference type="SAM" id="MobiDB-lite"/>
    </source>
</evidence>
<organism evidence="2">
    <name type="scientific">Zea mays</name>
    <name type="common">Maize</name>
    <dbReference type="NCBI Taxonomy" id="4577"/>
    <lineage>
        <taxon>Eukaryota</taxon>
        <taxon>Viridiplantae</taxon>
        <taxon>Streptophyta</taxon>
        <taxon>Embryophyta</taxon>
        <taxon>Tracheophyta</taxon>
        <taxon>Spermatophyta</taxon>
        <taxon>Magnoliopsida</taxon>
        <taxon>Liliopsida</taxon>
        <taxon>Poales</taxon>
        <taxon>Poaceae</taxon>
        <taxon>PACMAD clade</taxon>
        <taxon>Panicoideae</taxon>
        <taxon>Andropogonodae</taxon>
        <taxon>Andropogoneae</taxon>
        <taxon>Tripsacinae</taxon>
        <taxon>Zea</taxon>
    </lineage>
</organism>